<dbReference type="Pfam" id="PF03108">
    <property type="entry name" value="DBD_Tnp_Mut"/>
    <property type="match status" value="1"/>
</dbReference>
<organism evidence="4 5">
    <name type="scientific">Cinchona calisaya</name>
    <dbReference type="NCBI Taxonomy" id="153742"/>
    <lineage>
        <taxon>Eukaryota</taxon>
        <taxon>Viridiplantae</taxon>
        <taxon>Streptophyta</taxon>
        <taxon>Embryophyta</taxon>
        <taxon>Tracheophyta</taxon>
        <taxon>Spermatophyta</taxon>
        <taxon>Magnoliopsida</taxon>
        <taxon>eudicotyledons</taxon>
        <taxon>Gunneridae</taxon>
        <taxon>Pentapetalae</taxon>
        <taxon>asterids</taxon>
        <taxon>lamiids</taxon>
        <taxon>Gentianales</taxon>
        <taxon>Rubiaceae</taxon>
        <taxon>Cinchonoideae</taxon>
        <taxon>Cinchoneae</taxon>
        <taxon>Cinchona</taxon>
    </lineage>
</organism>
<evidence type="ECO:0000259" key="2">
    <source>
        <dbReference type="Pfam" id="PF03108"/>
    </source>
</evidence>
<evidence type="ECO:0000313" key="5">
    <source>
        <dbReference type="Proteomes" id="UP001630127"/>
    </source>
</evidence>
<evidence type="ECO:0008006" key="6">
    <source>
        <dbReference type="Google" id="ProtNLM"/>
    </source>
</evidence>
<evidence type="ECO:0000256" key="1">
    <source>
        <dbReference type="SAM" id="MobiDB-lite"/>
    </source>
</evidence>
<reference evidence="4 5" key="1">
    <citation type="submission" date="2024-11" db="EMBL/GenBank/DDBJ databases">
        <title>A near-complete genome assembly of Cinchona calisaya.</title>
        <authorList>
            <person name="Lian D.C."/>
            <person name="Zhao X.W."/>
            <person name="Wei L."/>
        </authorList>
    </citation>
    <scope>NUCLEOTIDE SEQUENCE [LARGE SCALE GENOMIC DNA]</scope>
    <source>
        <tissue evidence="4">Nenye</tissue>
    </source>
</reference>
<accession>A0ABD2YWK7</accession>
<dbReference type="InterPro" id="IPR058594">
    <property type="entry name" value="PB1-like_dom_pln"/>
</dbReference>
<feature type="compositionally biased region" description="Acidic residues" evidence="1">
    <location>
        <begin position="145"/>
        <end position="163"/>
    </location>
</feature>
<dbReference type="EMBL" id="JBJUIK010000012">
    <property type="protein sequence ID" value="KAL3510971.1"/>
    <property type="molecule type" value="Genomic_DNA"/>
</dbReference>
<proteinExistence type="predicted"/>
<dbReference type="InterPro" id="IPR004332">
    <property type="entry name" value="Transposase_MuDR"/>
</dbReference>
<sequence length="352" mass="39141">MFKLEIHHHGGIIMNPEPKYIGGPIDYITEFDPDLMSLIELKEIVKGLELPENTPMSYIAVGGELRLITSNEIVLKMFGLFRGSSYIVIYVGELMAENVHVENRVVANDQVEANEGNSEGVVKNPEMENANIENEGSGDSLASSDESDNTYDAEGENSSDNESDLQYFLDGDSLSDACGPLEEGEVVDGFGLNVDLWDFSAYAMMISEDYTSYMNAKSQGKVVEYENVSDNEILDAAPNSSDDEDGNGIPEFKEDRDMDNLDMNVGLIFSTVQLYRKALRLYSIRKGFELKFIKNDSDRVIAICERECGWRIHASYFRGSTALQVKSSEGMPHTCPWAYRNKSGCPKNSLGS</sequence>
<protein>
    <recommendedName>
        <fullName evidence="6">Transposase MuDR plant domain-containing protein</fullName>
    </recommendedName>
</protein>
<name>A0ABD2YWK7_9GENT</name>
<evidence type="ECO:0000259" key="3">
    <source>
        <dbReference type="Pfam" id="PF26130"/>
    </source>
</evidence>
<feature type="region of interest" description="Disordered" evidence="1">
    <location>
        <begin position="234"/>
        <end position="255"/>
    </location>
</feature>
<comment type="caution">
    <text evidence="4">The sequence shown here is derived from an EMBL/GenBank/DDBJ whole genome shotgun (WGS) entry which is preliminary data.</text>
</comment>
<dbReference type="Proteomes" id="UP001630127">
    <property type="component" value="Unassembled WGS sequence"/>
</dbReference>
<feature type="domain" description="PB1-like" evidence="3">
    <location>
        <begin position="2"/>
        <end position="82"/>
    </location>
</feature>
<feature type="domain" description="Transposase MuDR plant" evidence="2">
    <location>
        <begin position="261"/>
        <end position="323"/>
    </location>
</feature>
<gene>
    <name evidence="4" type="ORF">ACH5RR_030372</name>
</gene>
<feature type="region of interest" description="Disordered" evidence="1">
    <location>
        <begin position="110"/>
        <end position="166"/>
    </location>
</feature>
<keyword evidence="5" id="KW-1185">Reference proteome</keyword>
<evidence type="ECO:0000313" key="4">
    <source>
        <dbReference type="EMBL" id="KAL3510971.1"/>
    </source>
</evidence>
<dbReference type="Pfam" id="PF26130">
    <property type="entry name" value="PB1-like"/>
    <property type="match status" value="1"/>
</dbReference>
<dbReference type="AlphaFoldDB" id="A0ABD2YWK7"/>